<dbReference type="EMBL" id="JBHTJS010000010">
    <property type="protein sequence ID" value="MFD1007296.1"/>
    <property type="molecule type" value="Genomic_DNA"/>
</dbReference>
<comment type="similarity">
    <text evidence="1">Belongs to the transferase hexapeptide repeat family.</text>
</comment>
<dbReference type="SUPFAM" id="SSF51161">
    <property type="entry name" value="Trimeric LpxA-like enzymes"/>
    <property type="match status" value="1"/>
</dbReference>
<name>A0ABW3KGE0_9GAMM</name>
<protein>
    <submittedName>
        <fullName evidence="2">DapH/DapD/GlmU-related protein</fullName>
    </submittedName>
</protein>
<dbReference type="InterPro" id="IPR001451">
    <property type="entry name" value="Hexapep"/>
</dbReference>
<dbReference type="Proteomes" id="UP001597048">
    <property type="component" value="Unassembled WGS sequence"/>
</dbReference>
<dbReference type="PANTHER" id="PTHR43300">
    <property type="entry name" value="ACETYLTRANSFERASE"/>
    <property type="match status" value="1"/>
</dbReference>
<evidence type="ECO:0000313" key="2">
    <source>
        <dbReference type="EMBL" id="MFD1007296.1"/>
    </source>
</evidence>
<evidence type="ECO:0000256" key="1">
    <source>
        <dbReference type="ARBA" id="ARBA00007274"/>
    </source>
</evidence>
<proteinExistence type="inferred from homology"/>
<gene>
    <name evidence="2" type="ORF">ACFQ1C_03875</name>
</gene>
<dbReference type="Pfam" id="PF14602">
    <property type="entry name" value="Hexapep_2"/>
    <property type="match status" value="2"/>
</dbReference>
<organism evidence="2 3">
    <name type="scientific">Oceanisphaera ostreae</name>
    <dbReference type="NCBI Taxonomy" id="914151"/>
    <lineage>
        <taxon>Bacteria</taxon>
        <taxon>Pseudomonadati</taxon>
        <taxon>Pseudomonadota</taxon>
        <taxon>Gammaproteobacteria</taxon>
        <taxon>Aeromonadales</taxon>
        <taxon>Aeromonadaceae</taxon>
        <taxon>Oceanisphaera</taxon>
    </lineage>
</organism>
<dbReference type="RefSeq" id="WP_379557222.1">
    <property type="nucleotide sequence ID" value="NZ_JBHTJS010000010.1"/>
</dbReference>
<reference evidence="3" key="1">
    <citation type="journal article" date="2019" name="Int. J. Syst. Evol. Microbiol.">
        <title>The Global Catalogue of Microorganisms (GCM) 10K type strain sequencing project: providing services to taxonomists for standard genome sequencing and annotation.</title>
        <authorList>
            <consortium name="The Broad Institute Genomics Platform"/>
            <consortium name="The Broad Institute Genome Sequencing Center for Infectious Disease"/>
            <person name="Wu L."/>
            <person name="Ma J."/>
        </authorList>
    </citation>
    <scope>NUCLEOTIDE SEQUENCE [LARGE SCALE GENOMIC DNA]</scope>
    <source>
        <strain evidence="3">CCUG 60525</strain>
    </source>
</reference>
<keyword evidence="3" id="KW-1185">Reference proteome</keyword>
<accession>A0ABW3KGE0</accession>
<comment type="caution">
    <text evidence="2">The sequence shown here is derived from an EMBL/GenBank/DDBJ whole genome shotgun (WGS) entry which is preliminary data.</text>
</comment>
<evidence type="ECO:0000313" key="3">
    <source>
        <dbReference type="Proteomes" id="UP001597048"/>
    </source>
</evidence>
<dbReference type="Gene3D" id="2.160.10.10">
    <property type="entry name" value="Hexapeptide repeat proteins"/>
    <property type="match status" value="1"/>
</dbReference>
<dbReference type="InterPro" id="IPR050179">
    <property type="entry name" value="Trans_hexapeptide_repeat"/>
</dbReference>
<dbReference type="PANTHER" id="PTHR43300:SF7">
    <property type="entry name" value="UDP-N-ACETYLBACILLOSAMINE N-ACETYLTRANSFERASE"/>
    <property type="match status" value="1"/>
</dbReference>
<dbReference type="InterPro" id="IPR011004">
    <property type="entry name" value="Trimer_LpxA-like_sf"/>
</dbReference>
<sequence length="315" mass="33217">MSNSSFGAFFSSQVLSTQIISFLEEKYNCKLMIAGFSDVLLEGTCDSRNGGHRQLVFSNRDEFYKTKPLSESLVIIDEMPDESLQGNNQFCKVSDPRAAFMDILEWLIESEGLDAHRRGFTKTAAISNNVQVASSAVIEQGVEVGAGSIICAGVVLKAGTRIGENTVIRENVVIGSDGVTVYRAKDGRLLKFPHVAGVSIGDNSEIGANSVVAGGILSPTFIGKEAVIGNLCNIGHGAMVEDGVWISVGTLLGGHTKVHAGATIAMGVTVRDNLVIGEKASLGMGCVVVKSVDAGHAMFGNPAKRMIGLKTGPKR</sequence>